<evidence type="ECO:0000313" key="2">
    <source>
        <dbReference type="Proteomes" id="UP000295504"/>
    </source>
</evidence>
<gene>
    <name evidence="1" type="ORF">EDD79_10129</name>
</gene>
<accession>A0A4R2TH40</accession>
<dbReference type="NCBIfam" id="NF045650">
    <property type="entry name" value="CD1247_Nterm"/>
    <property type="match status" value="1"/>
</dbReference>
<comment type="caution">
    <text evidence="1">The sequence shown here is derived from an EMBL/GenBank/DDBJ whole genome shotgun (WGS) entry which is preliminary data.</text>
</comment>
<organism evidence="1 2">
    <name type="scientific">Serpentinicella alkaliphila</name>
    <dbReference type="NCBI Taxonomy" id="1734049"/>
    <lineage>
        <taxon>Bacteria</taxon>
        <taxon>Bacillati</taxon>
        <taxon>Bacillota</taxon>
        <taxon>Clostridia</taxon>
        <taxon>Peptostreptococcales</taxon>
        <taxon>Natronincolaceae</taxon>
        <taxon>Serpentinicella</taxon>
    </lineage>
</organism>
<dbReference type="OrthoDB" id="2381377at2"/>
<proteinExistence type="predicted"/>
<dbReference type="InterPro" id="IPR054688">
    <property type="entry name" value="CD1247_N"/>
</dbReference>
<keyword evidence="2" id="KW-1185">Reference proteome</keyword>
<name>A0A4R2TH40_9FIRM</name>
<dbReference type="AlphaFoldDB" id="A0A4R2TH40"/>
<dbReference type="RefSeq" id="WP_132848183.1">
    <property type="nucleotide sequence ID" value="NZ_CP058648.1"/>
</dbReference>
<dbReference type="Proteomes" id="UP000295504">
    <property type="component" value="Unassembled WGS sequence"/>
</dbReference>
<dbReference type="EMBL" id="SLYC01000012">
    <property type="protein sequence ID" value="TCQ02880.1"/>
    <property type="molecule type" value="Genomic_DNA"/>
</dbReference>
<reference evidence="1 2" key="1">
    <citation type="submission" date="2019-03" db="EMBL/GenBank/DDBJ databases">
        <title>Genomic Encyclopedia of Type Strains, Phase IV (KMG-IV): sequencing the most valuable type-strain genomes for metagenomic binning, comparative biology and taxonomic classification.</title>
        <authorList>
            <person name="Goeker M."/>
        </authorList>
    </citation>
    <scope>NUCLEOTIDE SEQUENCE [LARGE SCALE GENOMIC DNA]</scope>
    <source>
        <strain evidence="1 2">DSM 100013</strain>
    </source>
</reference>
<protein>
    <recommendedName>
        <fullName evidence="3">AraC family transcriptional regulator</fullName>
    </recommendedName>
</protein>
<evidence type="ECO:0000313" key="1">
    <source>
        <dbReference type="EMBL" id="TCQ02880.1"/>
    </source>
</evidence>
<sequence>MSHLHENVAYLRGLAEGLKLNENSKNAKLILNIIDTLEDFAEVIDEVLEEQRNLSEYIETIDEDLAEVEEDIYEDEDFEDDEDEEIDYLEIECPTCERTFYVDEDILYDDEDADKVICPNCEEVVDIDDLEIEYHEHEGCCCSHHFDDEDTCTVIEEDEE</sequence>
<evidence type="ECO:0008006" key="3">
    <source>
        <dbReference type="Google" id="ProtNLM"/>
    </source>
</evidence>